<keyword evidence="2" id="KW-0812">Transmembrane</keyword>
<evidence type="ECO:0000313" key="4">
    <source>
        <dbReference type="EMBL" id="KAJ0198091.1"/>
    </source>
</evidence>
<sequence>MENKDNVDNNNNEFSDNNDRNVKQLKVNQDFNLSTEITKDLIYFAISNHLVLNRAENQLMDDTISSGDDHILDQHEYPNDYVDDDEDFGNLNIEQNHVTHDYVSPGGLSYWIPVVLDHIKAKIKSTGESYGAALSMYKNYASEVGFDVRLGTIRTTKYGIITQRHFLCNREGKLRTTKTRNIISFNEEKTHLGVNAKQKLFLFYYMVLINILLMILSYNIIMSCLVRTTCFCLVQKGNLIILRRCLFITCQRKIWVQQEHIDCISDSRVGLTFEVNSMRNLNSYIGSKDAKFLVVKMLERKKKKLNALFWADETVKYNYNAFGDVVSLDATFNMNIEYGTSYSWLLRAFLKALKKQLTLVLTDQDPTLNKVVNEVFPMSPHRFIFLIYFFLSQYKSDRIIDILDNIPTATKSVFRKHFHSIIWNSKLERHDFDNAWQSCLDDFNISNNKWMKDMYGLRRRWVPLFFKDIPMSGLMRSTSLSEGQNWSFQNNTFTNSYLLMFMMKFKGVMEC</sequence>
<dbReference type="Pfam" id="PF03101">
    <property type="entry name" value="FAR1"/>
    <property type="match status" value="1"/>
</dbReference>
<dbReference type="InterPro" id="IPR004330">
    <property type="entry name" value="FAR1_DNA_bnd_dom"/>
</dbReference>
<evidence type="ECO:0000313" key="5">
    <source>
        <dbReference type="Proteomes" id="UP000235145"/>
    </source>
</evidence>
<dbReference type="PANTHER" id="PTHR47718">
    <property type="entry name" value="OS01G0519700 PROTEIN"/>
    <property type="match status" value="1"/>
</dbReference>
<keyword evidence="5" id="KW-1185">Reference proteome</keyword>
<evidence type="ECO:0000259" key="3">
    <source>
        <dbReference type="Pfam" id="PF03101"/>
    </source>
</evidence>
<dbReference type="Proteomes" id="UP000235145">
    <property type="component" value="Unassembled WGS sequence"/>
</dbReference>
<protein>
    <recommendedName>
        <fullName evidence="3">FAR1 domain-containing protein</fullName>
    </recommendedName>
</protein>
<organism evidence="4 5">
    <name type="scientific">Lactuca sativa</name>
    <name type="common">Garden lettuce</name>
    <dbReference type="NCBI Taxonomy" id="4236"/>
    <lineage>
        <taxon>Eukaryota</taxon>
        <taxon>Viridiplantae</taxon>
        <taxon>Streptophyta</taxon>
        <taxon>Embryophyta</taxon>
        <taxon>Tracheophyta</taxon>
        <taxon>Spermatophyta</taxon>
        <taxon>Magnoliopsida</taxon>
        <taxon>eudicotyledons</taxon>
        <taxon>Gunneridae</taxon>
        <taxon>Pentapetalae</taxon>
        <taxon>asterids</taxon>
        <taxon>campanulids</taxon>
        <taxon>Asterales</taxon>
        <taxon>Asteraceae</taxon>
        <taxon>Cichorioideae</taxon>
        <taxon>Cichorieae</taxon>
        <taxon>Lactucinae</taxon>
        <taxon>Lactuca</taxon>
    </lineage>
</organism>
<dbReference type="EMBL" id="NBSK02000007">
    <property type="protein sequence ID" value="KAJ0198091.1"/>
    <property type="molecule type" value="Genomic_DNA"/>
</dbReference>
<evidence type="ECO:0000256" key="1">
    <source>
        <dbReference type="SAM" id="MobiDB-lite"/>
    </source>
</evidence>
<name>A0A9R1V215_LACSA</name>
<keyword evidence="2" id="KW-1133">Transmembrane helix</keyword>
<keyword evidence="2" id="KW-0472">Membrane</keyword>
<comment type="caution">
    <text evidence="4">The sequence shown here is derived from an EMBL/GenBank/DDBJ whole genome shotgun (WGS) entry which is preliminary data.</text>
</comment>
<accession>A0A9R1V215</accession>
<reference evidence="4 5" key="1">
    <citation type="journal article" date="2017" name="Nat. Commun.">
        <title>Genome assembly with in vitro proximity ligation data and whole-genome triplication in lettuce.</title>
        <authorList>
            <person name="Reyes-Chin-Wo S."/>
            <person name="Wang Z."/>
            <person name="Yang X."/>
            <person name="Kozik A."/>
            <person name="Arikit S."/>
            <person name="Song C."/>
            <person name="Xia L."/>
            <person name="Froenicke L."/>
            <person name="Lavelle D.O."/>
            <person name="Truco M.J."/>
            <person name="Xia R."/>
            <person name="Zhu S."/>
            <person name="Xu C."/>
            <person name="Xu H."/>
            <person name="Xu X."/>
            <person name="Cox K."/>
            <person name="Korf I."/>
            <person name="Meyers B.C."/>
            <person name="Michelmore R.W."/>
        </authorList>
    </citation>
    <scope>NUCLEOTIDE SEQUENCE [LARGE SCALE GENOMIC DNA]</scope>
    <source>
        <strain evidence="5">cv. Salinas</strain>
        <tissue evidence="4">Seedlings</tissue>
    </source>
</reference>
<dbReference type="PANTHER" id="PTHR47718:SF12">
    <property type="entry name" value="PROTEIN FAR1-RELATED SEQUENCE"/>
    <property type="match status" value="1"/>
</dbReference>
<gene>
    <name evidence="4" type="ORF">LSAT_V11C700361960</name>
</gene>
<evidence type="ECO:0000256" key="2">
    <source>
        <dbReference type="SAM" id="Phobius"/>
    </source>
</evidence>
<proteinExistence type="predicted"/>
<feature type="domain" description="FAR1" evidence="3">
    <location>
        <begin position="136"/>
        <end position="196"/>
    </location>
</feature>
<feature type="region of interest" description="Disordered" evidence="1">
    <location>
        <begin position="1"/>
        <end position="21"/>
    </location>
</feature>
<feature type="transmembrane region" description="Helical" evidence="2">
    <location>
        <begin position="201"/>
        <end position="221"/>
    </location>
</feature>
<dbReference type="AlphaFoldDB" id="A0A9R1V215"/>